<dbReference type="InterPro" id="IPR009057">
    <property type="entry name" value="Homeodomain-like_sf"/>
</dbReference>
<accession>A0A6F8YLP6</accession>
<dbReference type="InterPro" id="IPR047655">
    <property type="entry name" value="Transpos_IS630-like"/>
</dbReference>
<keyword evidence="3" id="KW-1185">Reference proteome</keyword>
<dbReference type="Pfam" id="PF13358">
    <property type="entry name" value="DDE_3"/>
    <property type="match status" value="1"/>
</dbReference>
<dbReference type="EMBL" id="AP022871">
    <property type="protein sequence ID" value="BCB86976.1"/>
    <property type="molecule type" value="Genomic_DNA"/>
</dbReference>
<dbReference type="InterPro" id="IPR036388">
    <property type="entry name" value="WH-like_DNA-bd_sf"/>
</dbReference>
<dbReference type="Proteomes" id="UP000503011">
    <property type="component" value="Chromosome"/>
</dbReference>
<dbReference type="InterPro" id="IPR012337">
    <property type="entry name" value="RNaseH-like_sf"/>
</dbReference>
<name>A0A6F8YLP6_9ACTN</name>
<dbReference type="SUPFAM" id="SSF46689">
    <property type="entry name" value="Homeodomain-like"/>
    <property type="match status" value="1"/>
</dbReference>
<gene>
    <name evidence="2" type="ORF">Psuf_042890</name>
</gene>
<feature type="domain" description="Tc1-like transposase DDE" evidence="1">
    <location>
        <begin position="176"/>
        <end position="296"/>
    </location>
</feature>
<sequence>MSPRARTVVIEPEHRGRLEALARSRTAPLREVQRARIVLAAADGVANAAIARDLQVKQNTVRTWRNRYAEHGMAGLSDRPRTGRPAIYGPDTHLRIVATVTNELPEADSVWSHRLLAEHLHADGISACQIGRILADLDLKPHRVRGWLTRRADPDFYRKAADVCDLYLHPPADSMVVCVDEKTAIAARSRKHPDQPARPGRIARREFEYVRHGTVSIIAALDVHTGQVVTEQITRNDSATFIAFLTMLDAHIDPKLTIHLVLDNGSSHTSKATRKWLREHPRFQPHYTPAHASWLDQAVRHASRMSAVTLTGGGSTDVEGVVPGPVRVDRPRLGVRRG</sequence>
<evidence type="ECO:0000313" key="3">
    <source>
        <dbReference type="Proteomes" id="UP000503011"/>
    </source>
</evidence>
<reference evidence="2 3" key="1">
    <citation type="submission" date="2020-03" db="EMBL/GenBank/DDBJ databases">
        <title>Whole genome shotgun sequence of Phytohabitans suffuscus NBRC 105367.</title>
        <authorList>
            <person name="Komaki H."/>
            <person name="Tamura T."/>
        </authorList>
    </citation>
    <scope>NUCLEOTIDE SEQUENCE [LARGE SCALE GENOMIC DNA]</scope>
    <source>
        <strain evidence="2 3">NBRC 105367</strain>
    </source>
</reference>
<proteinExistence type="predicted"/>
<dbReference type="InterPro" id="IPR036397">
    <property type="entry name" value="RNaseH_sf"/>
</dbReference>
<dbReference type="Gene3D" id="3.30.420.10">
    <property type="entry name" value="Ribonuclease H-like superfamily/Ribonuclease H"/>
    <property type="match status" value="1"/>
</dbReference>
<dbReference type="NCBIfam" id="NF033545">
    <property type="entry name" value="transpos_IS630"/>
    <property type="match status" value="1"/>
</dbReference>
<dbReference type="AlphaFoldDB" id="A0A6F8YLP6"/>
<dbReference type="SUPFAM" id="SSF53098">
    <property type="entry name" value="Ribonuclease H-like"/>
    <property type="match status" value="1"/>
</dbReference>
<evidence type="ECO:0000313" key="2">
    <source>
        <dbReference type="EMBL" id="BCB86976.1"/>
    </source>
</evidence>
<reference evidence="2 3" key="2">
    <citation type="submission" date="2020-03" db="EMBL/GenBank/DDBJ databases">
        <authorList>
            <person name="Ichikawa N."/>
            <person name="Kimura A."/>
            <person name="Kitahashi Y."/>
            <person name="Uohara A."/>
        </authorList>
    </citation>
    <scope>NUCLEOTIDE SEQUENCE [LARGE SCALE GENOMIC DNA]</scope>
    <source>
        <strain evidence="2 3">NBRC 105367</strain>
    </source>
</reference>
<evidence type="ECO:0000259" key="1">
    <source>
        <dbReference type="Pfam" id="PF13358"/>
    </source>
</evidence>
<protein>
    <submittedName>
        <fullName evidence="2">IS630 family transposase</fullName>
    </submittedName>
</protein>
<dbReference type="KEGG" id="psuu:Psuf_042890"/>
<dbReference type="InterPro" id="IPR038717">
    <property type="entry name" value="Tc1-like_DDE_dom"/>
</dbReference>
<dbReference type="RefSeq" id="WP_332108114.1">
    <property type="nucleotide sequence ID" value="NZ_AP022871.1"/>
</dbReference>
<dbReference type="Gene3D" id="1.10.10.10">
    <property type="entry name" value="Winged helix-like DNA-binding domain superfamily/Winged helix DNA-binding domain"/>
    <property type="match status" value="1"/>
</dbReference>
<dbReference type="Pfam" id="PF13565">
    <property type="entry name" value="HTH_32"/>
    <property type="match status" value="1"/>
</dbReference>
<organism evidence="2 3">
    <name type="scientific">Phytohabitans suffuscus</name>
    <dbReference type="NCBI Taxonomy" id="624315"/>
    <lineage>
        <taxon>Bacteria</taxon>
        <taxon>Bacillati</taxon>
        <taxon>Actinomycetota</taxon>
        <taxon>Actinomycetes</taxon>
        <taxon>Micromonosporales</taxon>
        <taxon>Micromonosporaceae</taxon>
    </lineage>
</organism>
<dbReference type="GO" id="GO:0003676">
    <property type="term" value="F:nucleic acid binding"/>
    <property type="evidence" value="ECO:0007669"/>
    <property type="project" value="InterPro"/>
</dbReference>